<dbReference type="InterPro" id="IPR001647">
    <property type="entry name" value="HTH_TetR"/>
</dbReference>
<keyword evidence="7" id="KW-1185">Reference proteome</keyword>
<dbReference type="InterPro" id="IPR036271">
    <property type="entry name" value="Tet_transcr_reg_TetR-rel_C_sf"/>
</dbReference>
<name>A0A517YPA3_9BACT</name>
<dbReference type="Gene3D" id="1.10.357.10">
    <property type="entry name" value="Tetracycline Repressor, domain 2"/>
    <property type="match status" value="2"/>
</dbReference>
<evidence type="ECO:0000256" key="4">
    <source>
        <dbReference type="PROSITE-ProRule" id="PRU00335"/>
    </source>
</evidence>
<dbReference type="RefSeq" id="WP_145072980.1">
    <property type="nucleotide sequence ID" value="NZ_CP036425.1"/>
</dbReference>
<gene>
    <name evidence="6" type="primary">rutR</name>
    <name evidence="6" type="ORF">KS4_00790</name>
</gene>
<protein>
    <submittedName>
        <fullName evidence="6">HTH-type transcriptional regulator RutR</fullName>
    </submittedName>
</protein>
<keyword evidence="2 4" id="KW-0238">DNA-binding</keyword>
<dbReference type="Proteomes" id="UP000317369">
    <property type="component" value="Chromosome"/>
</dbReference>
<dbReference type="PROSITE" id="PS50977">
    <property type="entry name" value="HTH_TETR_2"/>
    <property type="match status" value="1"/>
</dbReference>
<dbReference type="PRINTS" id="PR00455">
    <property type="entry name" value="HTHTETR"/>
</dbReference>
<proteinExistence type="predicted"/>
<evidence type="ECO:0000313" key="7">
    <source>
        <dbReference type="Proteomes" id="UP000317369"/>
    </source>
</evidence>
<evidence type="ECO:0000313" key="6">
    <source>
        <dbReference type="EMBL" id="QDU32051.1"/>
    </source>
</evidence>
<dbReference type="KEGG" id="pcor:KS4_00790"/>
<keyword evidence="1" id="KW-0805">Transcription regulation</keyword>
<reference evidence="6 7" key="1">
    <citation type="submission" date="2019-02" db="EMBL/GenBank/DDBJ databases">
        <title>Deep-cultivation of Planctomycetes and their phenomic and genomic characterization uncovers novel biology.</title>
        <authorList>
            <person name="Wiegand S."/>
            <person name="Jogler M."/>
            <person name="Boedeker C."/>
            <person name="Pinto D."/>
            <person name="Vollmers J."/>
            <person name="Rivas-Marin E."/>
            <person name="Kohn T."/>
            <person name="Peeters S.H."/>
            <person name="Heuer A."/>
            <person name="Rast P."/>
            <person name="Oberbeckmann S."/>
            <person name="Bunk B."/>
            <person name="Jeske O."/>
            <person name="Meyerdierks A."/>
            <person name="Storesund J.E."/>
            <person name="Kallscheuer N."/>
            <person name="Luecker S."/>
            <person name="Lage O.M."/>
            <person name="Pohl T."/>
            <person name="Merkel B.J."/>
            <person name="Hornburger P."/>
            <person name="Mueller R.-W."/>
            <person name="Bruemmer F."/>
            <person name="Labrenz M."/>
            <person name="Spormann A.M."/>
            <person name="Op den Camp H."/>
            <person name="Overmann J."/>
            <person name="Amann R."/>
            <person name="Jetten M.S.M."/>
            <person name="Mascher T."/>
            <person name="Medema M.H."/>
            <person name="Devos D.P."/>
            <person name="Kaster A.-K."/>
            <person name="Ovreas L."/>
            <person name="Rohde M."/>
            <person name="Galperin M.Y."/>
            <person name="Jogler C."/>
        </authorList>
    </citation>
    <scope>NUCLEOTIDE SEQUENCE [LARGE SCALE GENOMIC DNA]</scope>
    <source>
        <strain evidence="6 7">KS4</strain>
    </source>
</reference>
<dbReference type="OrthoDB" id="116240at2"/>
<dbReference type="InterPro" id="IPR009057">
    <property type="entry name" value="Homeodomain-like_sf"/>
</dbReference>
<evidence type="ECO:0000256" key="1">
    <source>
        <dbReference type="ARBA" id="ARBA00023015"/>
    </source>
</evidence>
<dbReference type="Pfam" id="PF00440">
    <property type="entry name" value="TetR_N"/>
    <property type="match status" value="1"/>
</dbReference>
<feature type="domain" description="HTH tetR-type" evidence="5">
    <location>
        <begin position="3"/>
        <end position="63"/>
    </location>
</feature>
<evidence type="ECO:0000259" key="5">
    <source>
        <dbReference type="PROSITE" id="PS50977"/>
    </source>
</evidence>
<dbReference type="PANTHER" id="PTHR47506:SF1">
    <property type="entry name" value="HTH-TYPE TRANSCRIPTIONAL REGULATOR YJDC"/>
    <property type="match status" value="1"/>
</dbReference>
<dbReference type="AlphaFoldDB" id="A0A517YPA3"/>
<sequence length="245" mass="27145">MPPSRRDDLVNAAVDVFYRHGFHKTNIDQVLEVGGISRMTLYNHFESKEALVVAALRQRDEQFRELMLKGADEAIDRYEGALARAVEARAKGGENGAVGLESVMDCEGGECGADEWVREMSLGRRKGVWRIIGLFDFHCGWFEEEQFSGCMFINASAAYEDAGCEVRGVASEHKRTVVRFLRNQCEEAGLRNPSRLSEQLNILLDGAIVAAQVEGQVSGNEIGMGDSGEWAKRAALVLMREAARD</sequence>
<dbReference type="SUPFAM" id="SSF46689">
    <property type="entry name" value="Homeodomain-like"/>
    <property type="match status" value="1"/>
</dbReference>
<dbReference type="GO" id="GO:0003677">
    <property type="term" value="F:DNA binding"/>
    <property type="evidence" value="ECO:0007669"/>
    <property type="project" value="UniProtKB-UniRule"/>
</dbReference>
<feature type="DNA-binding region" description="H-T-H motif" evidence="4">
    <location>
        <begin position="26"/>
        <end position="45"/>
    </location>
</feature>
<dbReference type="EMBL" id="CP036425">
    <property type="protein sequence ID" value="QDU32051.1"/>
    <property type="molecule type" value="Genomic_DNA"/>
</dbReference>
<keyword evidence="3" id="KW-0804">Transcription</keyword>
<evidence type="ECO:0000256" key="2">
    <source>
        <dbReference type="ARBA" id="ARBA00023125"/>
    </source>
</evidence>
<evidence type="ECO:0000256" key="3">
    <source>
        <dbReference type="ARBA" id="ARBA00023163"/>
    </source>
</evidence>
<dbReference type="PANTHER" id="PTHR47506">
    <property type="entry name" value="TRANSCRIPTIONAL REGULATORY PROTEIN"/>
    <property type="match status" value="1"/>
</dbReference>
<organism evidence="6 7">
    <name type="scientific">Poriferisphaera corsica</name>
    <dbReference type="NCBI Taxonomy" id="2528020"/>
    <lineage>
        <taxon>Bacteria</taxon>
        <taxon>Pseudomonadati</taxon>
        <taxon>Planctomycetota</taxon>
        <taxon>Phycisphaerae</taxon>
        <taxon>Phycisphaerales</taxon>
        <taxon>Phycisphaeraceae</taxon>
        <taxon>Poriferisphaera</taxon>
    </lineage>
</organism>
<accession>A0A517YPA3</accession>
<dbReference type="SUPFAM" id="SSF48498">
    <property type="entry name" value="Tetracyclin repressor-like, C-terminal domain"/>
    <property type="match status" value="1"/>
</dbReference>